<feature type="transmembrane region" description="Helical" evidence="1">
    <location>
        <begin position="44"/>
        <end position="69"/>
    </location>
</feature>
<keyword evidence="3" id="KW-1185">Reference proteome</keyword>
<dbReference type="PATRIC" id="fig|1107882.3.peg.5954"/>
<evidence type="ECO:0000256" key="1">
    <source>
        <dbReference type="SAM" id="Phobius"/>
    </source>
</evidence>
<accession>H0I122</accession>
<sequence>MIEFESAILGNFAWFNFVLGLVNVIVCGRLAIRLKRSLAISLMGFVLAMLISILTAIVAVIAVAAWYSSRFFTAAAENTPGFLAWSLETGIEFGLPGIVAGLVAYVIVRLR</sequence>
<reference evidence="2 3" key="1">
    <citation type="journal article" date="2012" name="J. Bacteriol.">
        <title>Draft Genome Sequence of Mesorhizobium alhagi CCNWXJ12-2T, a Novel Salt-Resistant Species Isolated from the Desert of Northwestern China.</title>
        <authorList>
            <person name="Zhou M."/>
            <person name="Chen W."/>
            <person name="Chen H."/>
            <person name="Wei G."/>
        </authorList>
    </citation>
    <scope>NUCLEOTIDE SEQUENCE [LARGE SCALE GENOMIC DNA]</scope>
    <source>
        <strain evidence="2 3">CCNWXJ12-2</strain>
    </source>
</reference>
<evidence type="ECO:0000313" key="3">
    <source>
        <dbReference type="Proteomes" id="UP000003250"/>
    </source>
</evidence>
<evidence type="ECO:0008006" key="4">
    <source>
        <dbReference type="Google" id="ProtNLM"/>
    </source>
</evidence>
<feature type="transmembrane region" description="Helical" evidence="1">
    <location>
        <begin position="12"/>
        <end position="32"/>
    </location>
</feature>
<dbReference type="EMBL" id="AHAM01000276">
    <property type="protein sequence ID" value="EHK53315.1"/>
    <property type="molecule type" value="Genomic_DNA"/>
</dbReference>
<keyword evidence="1" id="KW-0472">Membrane</keyword>
<name>H0I122_9HYPH</name>
<dbReference type="Proteomes" id="UP000003250">
    <property type="component" value="Unassembled WGS sequence"/>
</dbReference>
<keyword evidence="1" id="KW-1133">Transmembrane helix</keyword>
<proteinExistence type="predicted"/>
<organism evidence="2 3">
    <name type="scientific">Mesorhizobium alhagi CCNWXJ12-2</name>
    <dbReference type="NCBI Taxonomy" id="1107882"/>
    <lineage>
        <taxon>Bacteria</taxon>
        <taxon>Pseudomonadati</taxon>
        <taxon>Pseudomonadota</taxon>
        <taxon>Alphaproteobacteria</taxon>
        <taxon>Hyphomicrobiales</taxon>
        <taxon>Phyllobacteriaceae</taxon>
        <taxon>Allomesorhizobium</taxon>
    </lineage>
</organism>
<gene>
    <name evidence="2" type="ORF">MAXJ12_30797</name>
</gene>
<protein>
    <recommendedName>
        <fullName evidence="4">Transmembrane protein</fullName>
    </recommendedName>
</protein>
<dbReference type="AlphaFoldDB" id="H0I122"/>
<feature type="transmembrane region" description="Helical" evidence="1">
    <location>
        <begin position="89"/>
        <end position="108"/>
    </location>
</feature>
<evidence type="ECO:0000313" key="2">
    <source>
        <dbReference type="EMBL" id="EHK53315.1"/>
    </source>
</evidence>
<dbReference type="RefSeq" id="WP_008839729.1">
    <property type="nucleotide sequence ID" value="NZ_AHAM01000276.1"/>
</dbReference>
<keyword evidence="1" id="KW-0812">Transmembrane</keyword>